<dbReference type="RefSeq" id="WP_255901026.1">
    <property type="nucleotide sequence ID" value="NZ_JAFMZO010000002.1"/>
</dbReference>
<dbReference type="GO" id="GO:0005524">
    <property type="term" value="F:ATP binding"/>
    <property type="evidence" value="ECO:0007669"/>
    <property type="project" value="UniProtKB-KW"/>
</dbReference>
<sequence>MLYPVHKKEGTFTAIETALNDIRSVIIWRIESHFNQGSGLLDKWLAENYNGDLIPPDLAKNLPPLSDEEWIVVMLAIVPHIQTNFFESIILEHLPNGGDFPEFGGVKASNHRGMLPTGETVQFILAGNDIEKRLQVQQLFGEEHLFFKYGILWLEPVKEGEPAMSGRIVFAQEWIEKMIFGKENPPRFGLDFPAKHISTTMLWDDVVLHPRTAQQVNDISNWLEHHHKLDEDKNLSRKIKPGYRVLFYGPSGTGKTLTAALLGKQFKKDVYRIDLSQIVSKFIGETEKNLESVFKKAETKNWILFFDEADALFGKRTNVQSAHDKYANQEVSYLLQRVEDYTGLLILASNFKNNLDDAFIRRFHSVVHFPMPNSSERYILWQKSMPSNLKVDVSVDLQDLASKYELSGASILNAVHFAVLQCYSRKDKVLFHKDLIEGVRKEFLKEEKSI</sequence>
<keyword evidence="6" id="KW-1185">Reference proteome</keyword>
<dbReference type="Gene3D" id="3.40.50.300">
    <property type="entry name" value="P-loop containing nucleotide triphosphate hydrolases"/>
    <property type="match status" value="1"/>
</dbReference>
<reference evidence="6" key="1">
    <citation type="journal article" date="2019" name="Int. J. Syst. Evol. Microbiol.">
        <title>The Global Catalogue of Microorganisms (GCM) 10K type strain sequencing project: providing services to taxonomists for standard genome sequencing and annotation.</title>
        <authorList>
            <consortium name="The Broad Institute Genomics Platform"/>
            <consortium name="The Broad Institute Genome Sequencing Center for Infectious Disease"/>
            <person name="Wu L."/>
            <person name="Ma J."/>
        </authorList>
    </citation>
    <scope>NUCLEOTIDE SEQUENCE [LARGE SCALE GENOMIC DNA]</scope>
    <source>
        <strain evidence="6">KCTC 42217</strain>
    </source>
</reference>
<keyword evidence="2" id="KW-0547">Nucleotide-binding</keyword>
<dbReference type="PANTHER" id="PTHR23073">
    <property type="entry name" value="26S PROTEASOME REGULATORY SUBUNIT"/>
    <property type="match status" value="1"/>
</dbReference>
<dbReference type="CDD" id="cd19481">
    <property type="entry name" value="RecA-like_protease"/>
    <property type="match status" value="1"/>
</dbReference>
<name>A0ABW4ZMY4_9SPHI</name>
<comment type="caution">
    <text evidence="5">The sequence shown here is derived from an EMBL/GenBank/DDBJ whole genome shotgun (WGS) entry which is preliminary data.</text>
</comment>
<dbReference type="InterPro" id="IPR050221">
    <property type="entry name" value="26S_Proteasome_ATPase"/>
</dbReference>
<dbReference type="EMBL" id="JBHUHZ010000002">
    <property type="protein sequence ID" value="MFD2163353.1"/>
    <property type="molecule type" value="Genomic_DNA"/>
</dbReference>
<evidence type="ECO:0000259" key="4">
    <source>
        <dbReference type="SMART" id="SM00382"/>
    </source>
</evidence>
<evidence type="ECO:0000256" key="2">
    <source>
        <dbReference type="ARBA" id="ARBA00022741"/>
    </source>
</evidence>
<dbReference type="InterPro" id="IPR003959">
    <property type="entry name" value="ATPase_AAA_core"/>
</dbReference>
<gene>
    <name evidence="5" type="ORF">ACFSJU_13180</name>
</gene>
<dbReference type="Proteomes" id="UP001597387">
    <property type="component" value="Unassembled WGS sequence"/>
</dbReference>
<evidence type="ECO:0000256" key="3">
    <source>
        <dbReference type="ARBA" id="ARBA00022840"/>
    </source>
</evidence>
<comment type="similarity">
    <text evidence="1">Belongs to the AAA ATPase family.</text>
</comment>
<dbReference type="SUPFAM" id="SSF52540">
    <property type="entry name" value="P-loop containing nucleoside triphosphate hydrolases"/>
    <property type="match status" value="1"/>
</dbReference>
<keyword evidence="3 5" id="KW-0067">ATP-binding</keyword>
<feature type="domain" description="AAA+ ATPase" evidence="4">
    <location>
        <begin position="241"/>
        <end position="375"/>
    </location>
</feature>
<dbReference type="SMART" id="SM00382">
    <property type="entry name" value="AAA"/>
    <property type="match status" value="1"/>
</dbReference>
<evidence type="ECO:0000256" key="1">
    <source>
        <dbReference type="ARBA" id="ARBA00006914"/>
    </source>
</evidence>
<protein>
    <submittedName>
        <fullName evidence="5">ATP-binding protein</fullName>
    </submittedName>
</protein>
<proteinExistence type="inferred from homology"/>
<evidence type="ECO:0000313" key="5">
    <source>
        <dbReference type="EMBL" id="MFD2163353.1"/>
    </source>
</evidence>
<dbReference type="InterPro" id="IPR027417">
    <property type="entry name" value="P-loop_NTPase"/>
</dbReference>
<accession>A0ABW4ZMY4</accession>
<dbReference type="Pfam" id="PF00004">
    <property type="entry name" value="AAA"/>
    <property type="match status" value="1"/>
</dbReference>
<dbReference type="InterPro" id="IPR003593">
    <property type="entry name" value="AAA+_ATPase"/>
</dbReference>
<organism evidence="5 6">
    <name type="scientific">Paradesertivirga mongoliensis</name>
    <dbReference type="NCBI Taxonomy" id="2100740"/>
    <lineage>
        <taxon>Bacteria</taxon>
        <taxon>Pseudomonadati</taxon>
        <taxon>Bacteroidota</taxon>
        <taxon>Sphingobacteriia</taxon>
        <taxon>Sphingobacteriales</taxon>
        <taxon>Sphingobacteriaceae</taxon>
        <taxon>Paradesertivirga</taxon>
    </lineage>
</organism>
<evidence type="ECO:0000313" key="6">
    <source>
        <dbReference type="Proteomes" id="UP001597387"/>
    </source>
</evidence>